<sequence length="844" mass="96163">MTMREGLHFSKLLPFSCFKSQPSENHGLIGQKGYSRVVYCNDPDNPEAIKLNYRGNYVSNTKYTALNFIPKSLFEQFRRVANFYFLVVACVSFSPLAPYTAPSVAVPLLVVIGATMAKEGIEDWRRRKQDIEANNRRVKVYHKNSTFHETRWKKLRVGDIVKVSKDEYFPADLLLLSSSYEDGICYVETMNLDGETDLKLKHALEVTSSLREEESLKKFMAMIKCEDPNEKLYSFVGTLYYNGYDYPLLPRQILLRDSKLRNTEFIYGVVIFTGHDTKVMQNAVDPPPSKRSKIERRMDKIVYLLFSMLVLISFIGSIFFGIETTKDFRGGRFRRWYLRPDDTTVFFDPKRAPISAFFHFLTGLMLYGYLIPISLYVSIEIVKVLQSIFINQDQDMYYKETNKPAQARTSNLNEELGQVEYIMSDKTGTLTCNSMEFVKCSIAGVAYGYGMTEVERAVARIAGDGPLEADDTRNSGNSIKGFNFRDERIMNGKWVNEPHSDVIQKFFRILAVCNTAVPERNKETGEISYEAESPDEAAFVIAAREIGFELFKRKQSSISLHELVNGEKVTRVYQILQILEFSSYRKRMSAIVRTMENKILLLCKGADSVIFERLSYEGRLFEAKTKEHVKKFAEAGLRTMLLAYRELGEGEHKEWAAEFSNAKANVTAYRDVLMDEIADKIERDLILLGATAIEDKLQKGVPECIDKLAKATIKIWVLTGDKMETAINIGYACSLLREGMKLIIITLDLPEIKALERQGDMEAISKASFQSVQKQLEDGKIQVDSAKEGRNEFGLVVEGKSLAFALDNKLEKNFLNLALACASVLCCRSTPKQKALKICRSRDW</sequence>
<reference evidence="1 2" key="1">
    <citation type="journal article" date="2006" name="Science">
        <title>The genome of black cottonwood, Populus trichocarpa (Torr. &amp; Gray).</title>
        <authorList>
            <person name="Tuskan G.A."/>
            <person name="Difazio S."/>
            <person name="Jansson S."/>
            <person name="Bohlmann J."/>
            <person name="Grigoriev I."/>
            <person name="Hellsten U."/>
            <person name="Putnam N."/>
            <person name="Ralph S."/>
            <person name="Rombauts S."/>
            <person name="Salamov A."/>
            <person name="Schein J."/>
            <person name="Sterck L."/>
            <person name="Aerts A."/>
            <person name="Bhalerao R.R."/>
            <person name="Bhalerao R.P."/>
            <person name="Blaudez D."/>
            <person name="Boerjan W."/>
            <person name="Brun A."/>
            <person name="Brunner A."/>
            <person name="Busov V."/>
            <person name="Campbell M."/>
            <person name="Carlson J."/>
            <person name="Chalot M."/>
            <person name="Chapman J."/>
            <person name="Chen G.L."/>
            <person name="Cooper D."/>
            <person name="Coutinho P.M."/>
            <person name="Couturier J."/>
            <person name="Covert S."/>
            <person name="Cronk Q."/>
            <person name="Cunningham R."/>
            <person name="Davis J."/>
            <person name="Degroeve S."/>
            <person name="Dejardin A."/>
            <person name="Depamphilis C."/>
            <person name="Detter J."/>
            <person name="Dirks B."/>
            <person name="Dubchak I."/>
            <person name="Duplessis S."/>
            <person name="Ehlting J."/>
            <person name="Ellis B."/>
            <person name="Gendler K."/>
            <person name="Goodstein D."/>
            <person name="Gribskov M."/>
            <person name="Grimwood J."/>
            <person name="Groover A."/>
            <person name="Gunter L."/>
            <person name="Hamberger B."/>
            <person name="Heinze B."/>
            <person name="Helariutta Y."/>
            <person name="Henrissat B."/>
            <person name="Holligan D."/>
            <person name="Holt R."/>
            <person name="Huang W."/>
            <person name="Islam-Faridi N."/>
            <person name="Jones S."/>
            <person name="Jones-Rhoades M."/>
            <person name="Jorgensen R."/>
            <person name="Joshi C."/>
            <person name="Kangasjarvi J."/>
            <person name="Karlsson J."/>
            <person name="Kelleher C."/>
            <person name="Kirkpatrick R."/>
            <person name="Kirst M."/>
            <person name="Kohler A."/>
            <person name="Kalluri U."/>
            <person name="Larimer F."/>
            <person name="Leebens-Mack J."/>
            <person name="Leple J.C."/>
            <person name="Locascio P."/>
            <person name="Lou Y."/>
            <person name="Lucas S."/>
            <person name="Martin F."/>
            <person name="Montanini B."/>
            <person name="Napoli C."/>
            <person name="Nelson D.R."/>
            <person name="Nelson C."/>
            <person name="Nieminen K."/>
            <person name="Nilsson O."/>
            <person name="Pereda V."/>
            <person name="Peter G."/>
            <person name="Philippe R."/>
            <person name="Pilate G."/>
            <person name="Poliakov A."/>
            <person name="Razumovskaya J."/>
            <person name="Richardson P."/>
            <person name="Rinaldi C."/>
            <person name="Ritland K."/>
            <person name="Rouze P."/>
            <person name="Ryaboy D."/>
            <person name="Schmutz J."/>
            <person name="Schrader J."/>
            <person name="Segerman B."/>
            <person name="Shin H."/>
            <person name="Siddiqui A."/>
            <person name="Sterky F."/>
            <person name="Terry A."/>
            <person name="Tsai C.J."/>
            <person name="Uberbacher E."/>
            <person name="Unneberg P."/>
            <person name="Vahala J."/>
            <person name="Wall K."/>
            <person name="Wessler S."/>
            <person name="Yang G."/>
            <person name="Yin T."/>
            <person name="Douglas C."/>
            <person name="Marra M."/>
            <person name="Sandberg G."/>
            <person name="Van de Peer Y."/>
            <person name="Rokhsar D."/>
        </authorList>
    </citation>
    <scope>NUCLEOTIDE SEQUENCE [LARGE SCALE GENOMIC DNA]</scope>
    <source>
        <strain evidence="2">cv. Nisqually</strain>
    </source>
</reference>
<gene>
    <name evidence="1" type="ORF">POPTR_001G349100v4</name>
</gene>
<dbReference type="Proteomes" id="UP000006729">
    <property type="component" value="Chromosome 1"/>
</dbReference>
<name>A0ACC0TNL1_POPTR</name>
<comment type="caution">
    <text evidence="1">The sequence shown here is derived from an EMBL/GenBank/DDBJ whole genome shotgun (WGS) entry which is preliminary data.</text>
</comment>
<accession>A0ACC0TNL1</accession>
<protein>
    <submittedName>
        <fullName evidence="1">Uncharacterized protein</fullName>
    </submittedName>
</protein>
<organism evidence="1 2">
    <name type="scientific">Populus trichocarpa</name>
    <name type="common">Western balsam poplar</name>
    <name type="synonym">Populus balsamifera subsp. trichocarpa</name>
    <dbReference type="NCBI Taxonomy" id="3694"/>
    <lineage>
        <taxon>Eukaryota</taxon>
        <taxon>Viridiplantae</taxon>
        <taxon>Streptophyta</taxon>
        <taxon>Embryophyta</taxon>
        <taxon>Tracheophyta</taxon>
        <taxon>Spermatophyta</taxon>
        <taxon>Magnoliopsida</taxon>
        <taxon>eudicotyledons</taxon>
        <taxon>Gunneridae</taxon>
        <taxon>Pentapetalae</taxon>
        <taxon>rosids</taxon>
        <taxon>fabids</taxon>
        <taxon>Malpighiales</taxon>
        <taxon>Salicaceae</taxon>
        <taxon>Saliceae</taxon>
        <taxon>Populus</taxon>
    </lineage>
</organism>
<proteinExistence type="predicted"/>
<evidence type="ECO:0000313" key="2">
    <source>
        <dbReference type="Proteomes" id="UP000006729"/>
    </source>
</evidence>
<dbReference type="EMBL" id="CM009290">
    <property type="protein sequence ID" value="KAI9402941.1"/>
    <property type="molecule type" value="Genomic_DNA"/>
</dbReference>
<evidence type="ECO:0000313" key="1">
    <source>
        <dbReference type="EMBL" id="KAI9402941.1"/>
    </source>
</evidence>
<keyword evidence="2" id="KW-1185">Reference proteome</keyword>